<name>X1EL46_9ZZZZ</name>
<protein>
    <submittedName>
        <fullName evidence="2">Uncharacterized protein</fullName>
    </submittedName>
</protein>
<comment type="caution">
    <text evidence="2">The sequence shown here is derived from an EMBL/GenBank/DDBJ whole genome shotgun (WGS) entry which is preliminary data.</text>
</comment>
<feature type="region of interest" description="Disordered" evidence="1">
    <location>
        <begin position="1"/>
        <end position="43"/>
    </location>
</feature>
<feature type="compositionally biased region" description="Basic and acidic residues" evidence="1">
    <location>
        <begin position="27"/>
        <end position="43"/>
    </location>
</feature>
<feature type="non-terminal residue" evidence="2">
    <location>
        <position position="1"/>
    </location>
</feature>
<organism evidence="2">
    <name type="scientific">marine sediment metagenome</name>
    <dbReference type="NCBI Taxonomy" id="412755"/>
    <lineage>
        <taxon>unclassified sequences</taxon>
        <taxon>metagenomes</taxon>
        <taxon>ecological metagenomes</taxon>
    </lineage>
</organism>
<proteinExistence type="predicted"/>
<accession>X1EL46</accession>
<evidence type="ECO:0000313" key="2">
    <source>
        <dbReference type="EMBL" id="GAH21050.1"/>
    </source>
</evidence>
<reference evidence="2" key="1">
    <citation type="journal article" date="2014" name="Front. Microbiol.">
        <title>High frequency of phylogenetically diverse reductive dehalogenase-homologous genes in deep subseafloor sedimentary metagenomes.</title>
        <authorList>
            <person name="Kawai M."/>
            <person name="Futagami T."/>
            <person name="Toyoda A."/>
            <person name="Takaki Y."/>
            <person name="Nishi S."/>
            <person name="Hori S."/>
            <person name="Arai W."/>
            <person name="Tsubouchi T."/>
            <person name="Morono Y."/>
            <person name="Uchiyama I."/>
            <person name="Ito T."/>
            <person name="Fujiyama A."/>
            <person name="Inagaki F."/>
            <person name="Takami H."/>
        </authorList>
    </citation>
    <scope>NUCLEOTIDE SEQUENCE</scope>
    <source>
        <strain evidence="2">Expedition CK06-06</strain>
    </source>
</reference>
<evidence type="ECO:0000256" key="1">
    <source>
        <dbReference type="SAM" id="MobiDB-lite"/>
    </source>
</evidence>
<sequence>DLLVAEQDKGQQQPVDKEQPKQTSPSEKPDVDSPEKQQDKQVS</sequence>
<dbReference type="AlphaFoldDB" id="X1EL46"/>
<gene>
    <name evidence="2" type="ORF">S01H4_66179</name>
</gene>
<dbReference type="EMBL" id="BART01040836">
    <property type="protein sequence ID" value="GAH21050.1"/>
    <property type="molecule type" value="Genomic_DNA"/>
</dbReference>